<accession>A0A6J1WLS1</accession>
<reference evidence="3" key="1">
    <citation type="submission" date="2025-08" db="UniProtKB">
        <authorList>
            <consortium name="RefSeq"/>
        </authorList>
    </citation>
    <scope>IDENTIFICATION</scope>
    <source>
        <tissue evidence="3">Whole larvae</tissue>
    </source>
</reference>
<gene>
    <name evidence="3" type="primary">LOC113512348</name>
</gene>
<evidence type="ECO:0000313" key="2">
    <source>
        <dbReference type="Proteomes" id="UP001652740"/>
    </source>
</evidence>
<dbReference type="InParanoid" id="A0A6J1WLS1"/>
<evidence type="ECO:0000313" key="3">
    <source>
        <dbReference type="RefSeq" id="XP_026751971.2"/>
    </source>
</evidence>
<name>A0A6J1WLS1_GALME</name>
<feature type="region of interest" description="Disordered" evidence="1">
    <location>
        <begin position="409"/>
        <end position="450"/>
    </location>
</feature>
<dbReference type="AlphaFoldDB" id="A0A6J1WLS1"/>
<feature type="compositionally biased region" description="Basic residues" evidence="1">
    <location>
        <begin position="420"/>
        <end position="435"/>
    </location>
</feature>
<dbReference type="GeneID" id="113512348"/>
<dbReference type="Proteomes" id="UP001652740">
    <property type="component" value="Unplaced"/>
</dbReference>
<dbReference type="KEGG" id="gmw:113512348"/>
<keyword evidence="2" id="KW-1185">Reference proteome</keyword>
<protein>
    <submittedName>
        <fullName evidence="3">Uncharacterized protein LOC113512348</fullName>
    </submittedName>
</protein>
<sequence length="553" mass="62275">MPIRLDPANSLRDISTNPVVDVLYSDLPFINNMDEISYWIYTKRAPCLLKYDTLNKNSCMNNYKKPVSIHSIEGDIPSPKKKKRKLSLLDDGSVSTEKKNIYFDVSRIGNQLAIKSHKSDTLASNIDFNIKSSPIQTKKKKAKLQKPNRTTLYKKNKVITSTPKSNIALRRSVRRTAQGHLNNNNIRHLDSSFEVLHCDLTDDIKSPHVFLEGKNHAPKKSLGVEDDRIVANKNHDEKFTKQPVPNDEFEDISDVSGFTANYIRSTKVHSTKTPRNLRSKSKWKLIKESPCDILKDNTKTIVCINKSANTGMPDTPALNCSTDSSQNVVNLVTVKNNKKTTKVDKSTSLLKFMDSKNSKANLSPEKLETSNDHITNLDTSFQSMDSGTSRYPRRVRNNSAHITVPKTINISNSTKNSLDKRRRTSKNTLQHKNKSDRKENPEETIVSKTRSGRSIGLALRQSKQSVLVVSNSVDRSSSVVSMNVAITGHSNRQQNGSKTKHGMSTRNADRVKTHVNNSRSLRRESLRDRSGFAACFSDSDDGSEPLREKKFFC</sequence>
<proteinExistence type="predicted"/>
<dbReference type="RefSeq" id="XP_026751971.2">
    <property type="nucleotide sequence ID" value="XM_026896170.3"/>
</dbReference>
<organism evidence="2 3">
    <name type="scientific">Galleria mellonella</name>
    <name type="common">Greater wax moth</name>
    <dbReference type="NCBI Taxonomy" id="7137"/>
    <lineage>
        <taxon>Eukaryota</taxon>
        <taxon>Metazoa</taxon>
        <taxon>Ecdysozoa</taxon>
        <taxon>Arthropoda</taxon>
        <taxon>Hexapoda</taxon>
        <taxon>Insecta</taxon>
        <taxon>Pterygota</taxon>
        <taxon>Neoptera</taxon>
        <taxon>Endopterygota</taxon>
        <taxon>Lepidoptera</taxon>
        <taxon>Glossata</taxon>
        <taxon>Ditrysia</taxon>
        <taxon>Pyraloidea</taxon>
        <taxon>Pyralidae</taxon>
        <taxon>Galleriinae</taxon>
        <taxon>Galleria</taxon>
    </lineage>
</organism>
<evidence type="ECO:0000256" key="1">
    <source>
        <dbReference type="SAM" id="MobiDB-lite"/>
    </source>
</evidence>